<evidence type="ECO:0000313" key="1">
    <source>
        <dbReference type="EMBL" id="KKW26949.1"/>
    </source>
</evidence>
<evidence type="ECO:0000313" key="2">
    <source>
        <dbReference type="Proteomes" id="UP000034913"/>
    </source>
</evidence>
<gene>
    <name evidence="1" type="ORF">VF00_C0002G0274</name>
</gene>
<organism evidence="1 2">
    <name type="scientific">candidate division Kazan bacterium GW2011_GWB1_52_7</name>
    <dbReference type="NCBI Taxonomy" id="1620414"/>
    <lineage>
        <taxon>Bacteria</taxon>
        <taxon>Bacteria division Kazan-3B-28</taxon>
    </lineage>
</organism>
<dbReference type="AlphaFoldDB" id="A0A0G2A402"/>
<dbReference type="PATRIC" id="fig|1620414.3.peg.513"/>
<protein>
    <submittedName>
        <fullName evidence="1">Uncharacterized protein</fullName>
    </submittedName>
</protein>
<reference evidence="1 2" key="1">
    <citation type="journal article" date="2015" name="Nature">
        <title>rRNA introns, odd ribosomes, and small enigmatic genomes across a large radiation of phyla.</title>
        <authorList>
            <person name="Brown C.T."/>
            <person name="Hug L.A."/>
            <person name="Thomas B.C."/>
            <person name="Sharon I."/>
            <person name="Castelle C.J."/>
            <person name="Singh A."/>
            <person name="Wilkins M.J."/>
            <person name="Williams K.H."/>
            <person name="Banfield J.F."/>
        </authorList>
    </citation>
    <scope>NUCLEOTIDE SEQUENCE [LARGE SCALE GENOMIC DNA]</scope>
</reference>
<comment type="caution">
    <text evidence="1">The sequence shown here is derived from an EMBL/GenBank/DDBJ whole genome shotgun (WGS) entry which is preliminary data.</text>
</comment>
<proteinExistence type="predicted"/>
<sequence length="383" mass="41965">MKFVYVIVGLGLLAGVGYASYYYGTSRGVYPAPDNTANIYTNTTTPSVPSINLNDFSSNTATSPANTQTTTPPANTYAGATYITVSSPANGEILTFGHPSDQSSSYTFRGTVSPNATKIIVSMYSTGYWDGLDGTSYEKKLDEYTLSKFKPGDTSWSYVVSAQYNNLVGDNARLVAKAYFTGGSIKQAEVRVTYSYTDAEMGKPVIYLYPTSTQQVVVNVKPTSGISYSEPVISANGWRVTAQPDGTLTDASGQTWPYLFWEGFATDFATPKEGFVVEQSEVSQFFSNKLSQLGLNTTEIADFKEFWLPRLSDKPYYFITFIPQAAFDSYAPLTVIPTPQTVIRVFFDYCGLDQPMVVAPQILPPTPARVGFTAVEWGGRLYR</sequence>
<accession>A0A0G2A402</accession>
<name>A0A0G2A402_UNCK3</name>
<dbReference type="Proteomes" id="UP000034913">
    <property type="component" value="Unassembled WGS sequence"/>
</dbReference>
<dbReference type="EMBL" id="LCRB01000002">
    <property type="protein sequence ID" value="KKW26949.1"/>
    <property type="molecule type" value="Genomic_DNA"/>
</dbReference>